<dbReference type="Pfam" id="PF11210">
    <property type="entry name" value="DUF2996"/>
    <property type="match status" value="1"/>
</dbReference>
<protein>
    <submittedName>
        <fullName evidence="2">Uncharacterized protein</fullName>
    </submittedName>
</protein>
<dbReference type="PANTHER" id="PTHR36341:SF3">
    <property type="entry name" value="DUF2996 FAMILY PROTEIN"/>
    <property type="match status" value="1"/>
</dbReference>
<sequence length="241" mass="25910">MACLSSIQQAITRLQAVSSSQLQLEPVCMARFKPPLDRKLQSVVHFKKSGVSIQSALGSRLLAFAAAAGQDVAAPTYGPSPSMTTSNKEKPPKDTTSEKITPEAAPKVASASSKPSAAVPKAAPAAKPAKKVEKPYPEVITEDVIPQVVSELQKQEGVSDISIGFQDNQMEGSFIKNGILYTFWAFFPDGTLQGNRGFSISSHGAPPSTVEPFLIDEKKITAELLVFWTLKRLAAQKIIIW</sequence>
<organism evidence="2 3">
    <name type="scientific">Ceratopteris richardii</name>
    <name type="common">Triangle waterfern</name>
    <dbReference type="NCBI Taxonomy" id="49495"/>
    <lineage>
        <taxon>Eukaryota</taxon>
        <taxon>Viridiplantae</taxon>
        <taxon>Streptophyta</taxon>
        <taxon>Embryophyta</taxon>
        <taxon>Tracheophyta</taxon>
        <taxon>Polypodiopsida</taxon>
        <taxon>Polypodiidae</taxon>
        <taxon>Polypodiales</taxon>
        <taxon>Pteridineae</taxon>
        <taxon>Pteridaceae</taxon>
        <taxon>Parkerioideae</taxon>
        <taxon>Ceratopteris</taxon>
    </lineage>
</organism>
<feature type="region of interest" description="Disordered" evidence="1">
    <location>
        <begin position="75"/>
        <end position="132"/>
    </location>
</feature>
<dbReference type="PANTHER" id="PTHR36341">
    <property type="entry name" value="DUF2996 FAMILY PROTEIN"/>
    <property type="match status" value="1"/>
</dbReference>
<proteinExistence type="predicted"/>
<evidence type="ECO:0000313" key="3">
    <source>
        <dbReference type="Proteomes" id="UP000825935"/>
    </source>
</evidence>
<name>A0A8T2R630_CERRI</name>
<keyword evidence="3" id="KW-1185">Reference proteome</keyword>
<evidence type="ECO:0000313" key="2">
    <source>
        <dbReference type="EMBL" id="KAH7291852.1"/>
    </source>
</evidence>
<reference evidence="2" key="1">
    <citation type="submission" date="2021-08" db="EMBL/GenBank/DDBJ databases">
        <title>WGS assembly of Ceratopteris richardii.</title>
        <authorList>
            <person name="Marchant D.B."/>
            <person name="Chen G."/>
            <person name="Jenkins J."/>
            <person name="Shu S."/>
            <person name="Leebens-Mack J."/>
            <person name="Grimwood J."/>
            <person name="Schmutz J."/>
            <person name="Soltis P."/>
            <person name="Soltis D."/>
            <person name="Chen Z.-H."/>
        </authorList>
    </citation>
    <scope>NUCLEOTIDE SEQUENCE</scope>
    <source>
        <strain evidence="2">Whitten #5841</strain>
        <tissue evidence="2">Leaf</tissue>
    </source>
</reference>
<dbReference type="AlphaFoldDB" id="A0A8T2R630"/>
<feature type="compositionally biased region" description="Basic and acidic residues" evidence="1">
    <location>
        <begin position="87"/>
        <end position="101"/>
    </location>
</feature>
<dbReference type="OrthoDB" id="5873279at2759"/>
<comment type="caution">
    <text evidence="2">The sequence shown here is derived from an EMBL/GenBank/DDBJ whole genome shotgun (WGS) entry which is preliminary data.</text>
</comment>
<accession>A0A8T2R630</accession>
<dbReference type="EMBL" id="CM035434">
    <property type="protein sequence ID" value="KAH7291852.1"/>
    <property type="molecule type" value="Genomic_DNA"/>
</dbReference>
<gene>
    <name evidence="2" type="ORF">KP509_29G038500</name>
</gene>
<feature type="compositionally biased region" description="Low complexity" evidence="1">
    <location>
        <begin position="102"/>
        <end position="127"/>
    </location>
</feature>
<dbReference type="Proteomes" id="UP000825935">
    <property type="component" value="Chromosome 29"/>
</dbReference>
<evidence type="ECO:0000256" key="1">
    <source>
        <dbReference type="SAM" id="MobiDB-lite"/>
    </source>
</evidence>
<dbReference type="InterPro" id="IPR021374">
    <property type="entry name" value="DUF2996"/>
</dbReference>